<dbReference type="InterPro" id="IPR010297">
    <property type="entry name" value="DUF900_hydrolase"/>
</dbReference>
<dbReference type="EMBL" id="JAKGAQ010000003">
    <property type="protein sequence ID" value="MCF2872159.1"/>
    <property type="molecule type" value="Genomic_DNA"/>
</dbReference>
<dbReference type="PROSITE" id="PS51257">
    <property type="entry name" value="PROKAR_LIPOPROTEIN"/>
    <property type="match status" value="1"/>
</dbReference>
<name>A0ABS9D0M4_9RHOB</name>
<dbReference type="PANTHER" id="PTHR36513">
    <property type="entry name" value="ABC TRANSMEMBRANE TYPE-1 DOMAIN-CONTAINING PROTEIN"/>
    <property type="match status" value="1"/>
</dbReference>
<dbReference type="PROSITE" id="PS51318">
    <property type="entry name" value="TAT"/>
    <property type="match status" value="1"/>
</dbReference>
<evidence type="ECO:0000313" key="3">
    <source>
        <dbReference type="Proteomes" id="UP001200557"/>
    </source>
</evidence>
<dbReference type="Pfam" id="PF05990">
    <property type="entry name" value="DUF900"/>
    <property type="match status" value="1"/>
</dbReference>
<keyword evidence="1" id="KW-0732">Signal</keyword>
<evidence type="ECO:0000256" key="1">
    <source>
        <dbReference type="SAM" id="SignalP"/>
    </source>
</evidence>
<evidence type="ECO:0000313" key="2">
    <source>
        <dbReference type="EMBL" id="MCF2872159.1"/>
    </source>
</evidence>
<accession>A0ABS9D0M4</accession>
<comment type="caution">
    <text evidence="2">The sequence shown here is derived from an EMBL/GenBank/DDBJ whole genome shotgun (WGS) entry which is preliminary data.</text>
</comment>
<dbReference type="SUPFAM" id="SSF53474">
    <property type="entry name" value="alpha/beta-Hydrolases"/>
    <property type="match status" value="1"/>
</dbReference>
<sequence>MMQRRAFLATSAAALMSGCMARGQFTPPLASTAFDMQPILMATNRASPQSSERIEGVNFYDLDIAVPRNRAPGDVPVKGADAFALIRERQLSSDAELKRALGPAGRDPLVIWVHGFNNTAAEAVYRQAQMVQDTGLRGPQMSFVWPSAATTRGYLFDRDSALQARTSLEELFLRLGRIWGGPVTVIAHSLGCLLAMEALVRMRLQNRPVVLDSLVLLQPDIAPDVFDTQVADISPLPKNALLVVSGNDPALRVSALVSQSTNRVGAAANVDKYEAQGFRVVDLSGIQDAGNSHLVALTSPTVLQFLRELST</sequence>
<dbReference type="Gene3D" id="3.40.50.1820">
    <property type="entry name" value="alpha/beta hydrolase"/>
    <property type="match status" value="1"/>
</dbReference>
<protein>
    <submittedName>
        <fullName evidence="2">Alpha/beta hydrolase</fullName>
    </submittedName>
</protein>
<dbReference type="InterPro" id="IPR006311">
    <property type="entry name" value="TAT_signal"/>
</dbReference>
<dbReference type="RefSeq" id="WP_235226482.1">
    <property type="nucleotide sequence ID" value="NZ_JAKGAQ010000003.1"/>
</dbReference>
<dbReference type="Proteomes" id="UP001200557">
    <property type="component" value="Unassembled WGS sequence"/>
</dbReference>
<dbReference type="PANTHER" id="PTHR36513:SF1">
    <property type="entry name" value="TRANSMEMBRANE PROTEIN"/>
    <property type="match status" value="1"/>
</dbReference>
<dbReference type="InterPro" id="IPR029058">
    <property type="entry name" value="AB_hydrolase_fold"/>
</dbReference>
<organism evidence="2 3">
    <name type="scientific">Octadecabacter dasysiphoniae</name>
    <dbReference type="NCBI Taxonomy" id="2909341"/>
    <lineage>
        <taxon>Bacteria</taxon>
        <taxon>Pseudomonadati</taxon>
        <taxon>Pseudomonadota</taxon>
        <taxon>Alphaproteobacteria</taxon>
        <taxon>Rhodobacterales</taxon>
        <taxon>Roseobacteraceae</taxon>
        <taxon>Octadecabacter</taxon>
    </lineage>
</organism>
<feature type="signal peptide" evidence="1">
    <location>
        <begin position="1"/>
        <end position="21"/>
    </location>
</feature>
<keyword evidence="3" id="KW-1185">Reference proteome</keyword>
<reference evidence="2 3" key="1">
    <citation type="submission" date="2022-01" db="EMBL/GenBank/DDBJ databases">
        <title>Octadecabacter sp. nov., isolated from a marine alga.</title>
        <authorList>
            <person name="Jin M.S."/>
            <person name="Kim H.M."/>
            <person name="Han D.M."/>
            <person name="Jung J.J."/>
            <person name="Jeon C.O."/>
        </authorList>
    </citation>
    <scope>NUCLEOTIDE SEQUENCE [LARGE SCALE GENOMIC DNA]</scope>
    <source>
        <strain evidence="2 3">G9-8</strain>
    </source>
</reference>
<gene>
    <name evidence="2" type="ORF">L0664_13870</name>
</gene>
<dbReference type="GO" id="GO:0016787">
    <property type="term" value="F:hydrolase activity"/>
    <property type="evidence" value="ECO:0007669"/>
    <property type="project" value="UniProtKB-KW"/>
</dbReference>
<feature type="chain" id="PRO_5047410076" evidence="1">
    <location>
        <begin position="22"/>
        <end position="311"/>
    </location>
</feature>
<keyword evidence="2" id="KW-0378">Hydrolase</keyword>
<proteinExistence type="predicted"/>